<feature type="chain" id="PRO_5021861897" description="Thioredoxin domain-containing protein" evidence="5">
    <location>
        <begin position="23"/>
        <end position="286"/>
    </location>
</feature>
<evidence type="ECO:0008006" key="8">
    <source>
        <dbReference type="Google" id="ProtNLM"/>
    </source>
</evidence>
<evidence type="ECO:0000256" key="5">
    <source>
        <dbReference type="SAM" id="SignalP"/>
    </source>
</evidence>
<dbReference type="EMBL" id="CP036271">
    <property type="protein sequence ID" value="QDT55166.1"/>
    <property type="molecule type" value="Genomic_DNA"/>
</dbReference>
<dbReference type="InterPro" id="IPR003782">
    <property type="entry name" value="SCO1/SenC"/>
</dbReference>
<keyword evidence="2" id="KW-0479">Metal-binding</keyword>
<organism evidence="6 7">
    <name type="scientific">Caulifigura coniformis</name>
    <dbReference type="NCBI Taxonomy" id="2527983"/>
    <lineage>
        <taxon>Bacteria</taxon>
        <taxon>Pseudomonadati</taxon>
        <taxon>Planctomycetota</taxon>
        <taxon>Planctomycetia</taxon>
        <taxon>Planctomycetales</taxon>
        <taxon>Planctomycetaceae</taxon>
        <taxon>Caulifigura</taxon>
    </lineage>
</organism>
<name>A0A517SGA3_9PLAN</name>
<feature type="signal peptide" evidence="5">
    <location>
        <begin position="1"/>
        <end position="22"/>
    </location>
</feature>
<dbReference type="Gene3D" id="3.40.30.10">
    <property type="entry name" value="Glutaredoxin"/>
    <property type="match status" value="1"/>
</dbReference>
<keyword evidence="2" id="KW-0186">Copper</keyword>
<dbReference type="KEGG" id="ccos:Pan44_32080"/>
<dbReference type="PANTHER" id="PTHR12151">
    <property type="entry name" value="ELECTRON TRANSPORT PROTIN SCO1/SENC FAMILY MEMBER"/>
    <property type="match status" value="1"/>
</dbReference>
<dbReference type="SUPFAM" id="SSF52833">
    <property type="entry name" value="Thioredoxin-like"/>
    <property type="match status" value="1"/>
</dbReference>
<protein>
    <recommendedName>
        <fullName evidence="8">Thioredoxin domain-containing protein</fullName>
    </recommendedName>
</protein>
<dbReference type="InParanoid" id="A0A517SGA3"/>
<keyword evidence="7" id="KW-1185">Reference proteome</keyword>
<dbReference type="GO" id="GO:0046872">
    <property type="term" value="F:metal ion binding"/>
    <property type="evidence" value="ECO:0007669"/>
    <property type="project" value="UniProtKB-KW"/>
</dbReference>
<keyword evidence="3" id="KW-1015">Disulfide bond</keyword>
<feature type="binding site" evidence="2">
    <location>
        <position position="89"/>
    </location>
    <ligand>
        <name>Cu cation</name>
        <dbReference type="ChEBI" id="CHEBI:23378"/>
    </ligand>
</feature>
<accession>A0A517SGA3</accession>
<evidence type="ECO:0000256" key="2">
    <source>
        <dbReference type="PIRSR" id="PIRSR603782-1"/>
    </source>
</evidence>
<keyword evidence="5" id="KW-0732">Signal</keyword>
<dbReference type="Pfam" id="PF02630">
    <property type="entry name" value="SCO1-SenC"/>
    <property type="match status" value="1"/>
</dbReference>
<dbReference type="AlphaFoldDB" id="A0A517SGA3"/>
<gene>
    <name evidence="6" type="ORF">Pan44_32080</name>
</gene>
<feature type="binding site" evidence="2">
    <location>
        <position position="93"/>
    </location>
    <ligand>
        <name>Cu cation</name>
        <dbReference type="ChEBI" id="CHEBI:23378"/>
    </ligand>
</feature>
<evidence type="ECO:0000313" key="6">
    <source>
        <dbReference type="EMBL" id="QDT55166.1"/>
    </source>
</evidence>
<dbReference type="RefSeq" id="WP_145030948.1">
    <property type="nucleotide sequence ID" value="NZ_CP036271.1"/>
</dbReference>
<feature type="binding site" evidence="2">
    <location>
        <position position="183"/>
    </location>
    <ligand>
        <name>Cu cation</name>
        <dbReference type="ChEBI" id="CHEBI:23378"/>
    </ligand>
</feature>
<feature type="disulfide bond" description="Redox-active" evidence="3">
    <location>
        <begin position="89"/>
        <end position="93"/>
    </location>
</feature>
<feature type="transmembrane region" description="Helical" evidence="4">
    <location>
        <begin position="250"/>
        <end position="270"/>
    </location>
</feature>
<keyword evidence="4" id="KW-0812">Transmembrane</keyword>
<evidence type="ECO:0000256" key="1">
    <source>
        <dbReference type="ARBA" id="ARBA00010996"/>
    </source>
</evidence>
<dbReference type="OrthoDB" id="9786756at2"/>
<keyword evidence="4" id="KW-0472">Membrane</keyword>
<evidence type="ECO:0000256" key="3">
    <source>
        <dbReference type="PIRSR" id="PIRSR603782-2"/>
    </source>
</evidence>
<dbReference type="Proteomes" id="UP000315700">
    <property type="component" value="Chromosome"/>
</dbReference>
<reference evidence="6 7" key="1">
    <citation type="submission" date="2019-02" db="EMBL/GenBank/DDBJ databases">
        <title>Deep-cultivation of Planctomycetes and their phenomic and genomic characterization uncovers novel biology.</title>
        <authorList>
            <person name="Wiegand S."/>
            <person name="Jogler M."/>
            <person name="Boedeker C."/>
            <person name="Pinto D."/>
            <person name="Vollmers J."/>
            <person name="Rivas-Marin E."/>
            <person name="Kohn T."/>
            <person name="Peeters S.H."/>
            <person name="Heuer A."/>
            <person name="Rast P."/>
            <person name="Oberbeckmann S."/>
            <person name="Bunk B."/>
            <person name="Jeske O."/>
            <person name="Meyerdierks A."/>
            <person name="Storesund J.E."/>
            <person name="Kallscheuer N."/>
            <person name="Luecker S."/>
            <person name="Lage O.M."/>
            <person name="Pohl T."/>
            <person name="Merkel B.J."/>
            <person name="Hornburger P."/>
            <person name="Mueller R.-W."/>
            <person name="Bruemmer F."/>
            <person name="Labrenz M."/>
            <person name="Spormann A.M."/>
            <person name="Op den Camp H."/>
            <person name="Overmann J."/>
            <person name="Amann R."/>
            <person name="Jetten M.S.M."/>
            <person name="Mascher T."/>
            <person name="Medema M.H."/>
            <person name="Devos D.P."/>
            <person name="Kaster A.-K."/>
            <person name="Ovreas L."/>
            <person name="Rohde M."/>
            <person name="Galperin M.Y."/>
            <person name="Jogler C."/>
        </authorList>
    </citation>
    <scope>NUCLEOTIDE SEQUENCE [LARGE SCALE GENOMIC DNA]</scope>
    <source>
        <strain evidence="6 7">Pan44</strain>
    </source>
</reference>
<dbReference type="CDD" id="cd02968">
    <property type="entry name" value="SCO"/>
    <property type="match status" value="1"/>
</dbReference>
<comment type="similarity">
    <text evidence="1">Belongs to the SCO1/2 family.</text>
</comment>
<sequence length="286" mass="31966" precursor="true">MNLRTLILMLLAVQATSASVRAQAPFVPKTGLVTENQNTDLLKAVKFDQHLGAQLSLDTEFRDESGKTVKLRDYFGKRPIVFALVYHECPMLCNVVLNNMVTSLRALEFMPGNEYDVLTISIAPNETPALASAKKRGYVTKFQKVETLPHWHFLTGDEPNIRKIADEVGFHYEWDAKSGEYAHASGIMILTPDGRISRYFYGVEYPTRDLRFGIMEASQEKIGSPIAQVLLLCFHYDPTTGKYSLAVMRILQAAGLVTVIGIGMSIVTMLRRERRQRLGGGLHGLS</sequence>
<dbReference type="PANTHER" id="PTHR12151:SF8">
    <property type="entry name" value="THIOREDOXIN DOMAIN-CONTAINING PROTEIN"/>
    <property type="match status" value="1"/>
</dbReference>
<evidence type="ECO:0000256" key="4">
    <source>
        <dbReference type="SAM" id="Phobius"/>
    </source>
</evidence>
<proteinExistence type="inferred from homology"/>
<evidence type="ECO:0000313" key="7">
    <source>
        <dbReference type="Proteomes" id="UP000315700"/>
    </source>
</evidence>
<keyword evidence="4" id="KW-1133">Transmembrane helix</keyword>
<dbReference type="InterPro" id="IPR036249">
    <property type="entry name" value="Thioredoxin-like_sf"/>
</dbReference>